<feature type="transmembrane region" description="Helical" evidence="6">
    <location>
        <begin position="21"/>
        <end position="42"/>
    </location>
</feature>
<name>A0A1I3Y4I3_9HYPH</name>
<proteinExistence type="predicted"/>
<feature type="transmembrane region" description="Helical" evidence="6">
    <location>
        <begin position="432"/>
        <end position="458"/>
    </location>
</feature>
<feature type="transmembrane region" description="Helical" evidence="6">
    <location>
        <begin position="728"/>
        <end position="748"/>
    </location>
</feature>
<dbReference type="Pfam" id="PF02687">
    <property type="entry name" value="FtsX"/>
    <property type="match status" value="2"/>
</dbReference>
<evidence type="ECO:0000313" key="8">
    <source>
        <dbReference type="EMBL" id="SFK26156.1"/>
    </source>
</evidence>
<dbReference type="InterPro" id="IPR003838">
    <property type="entry name" value="ABC3_permease_C"/>
</dbReference>
<dbReference type="RefSeq" id="WP_149759847.1">
    <property type="nucleotide sequence ID" value="NZ_BSPE01000007.1"/>
</dbReference>
<comment type="subcellular location">
    <subcellularLocation>
        <location evidence="1">Cell membrane</location>
        <topology evidence="1">Multi-pass membrane protein</topology>
    </subcellularLocation>
</comment>
<dbReference type="PANTHER" id="PTHR30287:SF1">
    <property type="entry name" value="INNER MEMBRANE PROTEIN"/>
    <property type="match status" value="1"/>
</dbReference>
<evidence type="ECO:0000256" key="6">
    <source>
        <dbReference type="SAM" id="Phobius"/>
    </source>
</evidence>
<keyword evidence="3 6" id="KW-0812">Transmembrane</keyword>
<feature type="transmembrane region" description="Helical" evidence="6">
    <location>
        <begin position="819"/>
        <end position="838"/>
    </location>
</feature>
<reference evidence="8 9" key="1">
    <citation type="submission" date="2016-10" db="EMBL/GenBank/DDBJ databases">
        <authorList>
            <person name="Varghese N."/>
            <person name="Submissions S."/>
        </authorList>
    </citation>
    <scope>NUCLEOTIDE SEQUENCE [LARGE SCALE GENOMIC DNA]</scope>
    <source>
        <strain evidence="8 9">DSM 21822</strain>
    </source>
</reference>
<dbReference type="OrthoDB" id="9775544at2"/>
<evidence type="ECO:0000256" key="2">
    <source>
        <dbReference type="ARBA" id="ARBA00022475"/>
    </source>
</evidence>
<feature type="transmembrane region" description="Helical" evidence="6">
    <location>
        <begin position="769"/>
        <end position="799"/>
    </location>
</feature>
<keyword evidence="4 6" id="KW-1133">Transmembrane helix</keyword>
<keyword evidence="2" id="KW-1003">Cell membrane</keyword>
<dbReference type="AlphaFoldDB" id="A0A1I3Y4I3"/>
<protein>
    <submittedName>
        <fullName evidence="8">Putative ABC transport system permease protein</fullName>
    </submittedName>
</protein>
<evidence type="ECO:0000256" key="5">
    <source>
        <dbReference type="ARBA" id="ARBA00023136"/>
    </source>
</evidence>
<dbReference type="InterPro" id="IPR038766">
    <property type="entry name" value="Membrane_comp_ABC_pdt"/>
</dbReference>
<feature type="domain" description="ABC3 transporter permease C-terminal" evidence="7">
    <location>
        <begin position="271"/>
        <end position="385"/>
    </location>
</feature>
<sequence>MPFGRTFKLALRFSLREMRGGFSGFFIFLTCIALGVAAIGGVNSVARAITAGVANEGQVLLGADIRFELNQREVTAPERVFLDGLGAVAESASMRSMARLENGSDQTLAEVKAVDPAYPLYGALQTEPQLDLAELFDAKAGVYGAAAPDLLFERLGLKLGDRVKVGTTTFELRARLVTEPDAVSDGFGFAPRLLLSMEGLRASGLIQPGSLVEFAYKIRLPAGSSEADLATIRERATAEFPQAGWSIRTRSNAAPALSSNIERFSQFLTLVGLTALVVGGVGVANAVRAYLDGKRSVIATFKSLGASGGFVFTVYLVQILLIAGIGIVAGLVLGALMPFAASAALRSLIPVPAETGIYPGALGSAALFGLLVTLAFALLPLGRARDVPATALFREMGFEGRGLPHLAYVLTALGIAAVLAALAIMFSGDRRIASIFVGATVFSFIVLRSVGWLVQWVARKSPRVRSTALRLAIGNIHRPGALTPSVVLSLGLGLTLLVTLALIDGNLRRQIAGSLPERAPNFFFVDIQSTEVENFTRLVENEAPGGKLMRVPMLRGRVVALNGVNVQKMTVPAEGAWVLRGDRGITYSDTIPENATLSEGAWWPKDYSGEPLVSFSAEEAKAIGLKIGDTVTVNVLGRDITARIASFRQVEWESMGINFVMVFSPNAFAGAPHSWLATLSLDNATAADESRILNAVTRAFPAVTTVRVKDALDVVNRLVGQLGTAVRAAASVALIASVLVLSGALAAGNRARIHDAVVLKTLGATRKTLISAFSLEYMLIGLATAIFALLAGGVAAWFVVARIMMLPSHFLPEVALGTIVFALVLTVGFGLAGTWRVLGHKAAPVLRNL</sequence>
<keyword evidence="9" id="KW-1185">Reference proteome</keyword>
<feature type="transmembrane region" description="Helical" evidence="6">
    <location>
        <begin position="357"/>
        <end position="381"/>
    </location>
</feature>
<feature type="transmembrane region" description="Helical" evidence="6">
    <location>
        <begin position="479"/>
        <end position="503"/>
    </location>
</feature>
<evidence type="ECO:0000256" key="1">
    <source>
        <dbReference type="ARBA" id="ARBA00004651"/>
    </source>
</evidence>
<dbReference type="GO" id="GO:0005886">
    <property type="term" value="C:plasma membrane"/>
    <property type="evidence" value="ECO:0007669"/>
    <property type="project" value="UniProtKB-SubCell"/>
</dbReference>
<dbReference type="Proteomes" id="UP000323300">
    <property type="component" value="Unassembled WGS sequence"/>
</dbReference>
<gene>
    <name evidence="8" type="ORF">SAMN04488498_104164</name>
</gene>
<evidence type="ECO:0000256" key="4">
    <source>
        <dbReference type="ARBA" id="ARBA00022989"/>
    </source>
</evidence>
<evidence type="ECO:0000313" key="9">
    <source>
        <dbReference type="Proteomes" id="UP000323300"/>
    </source>
</evidence>
<evidence type="ECO:0000256" key="3">
    <source>
        <dbReference type="ARBA" id="ARBA00022692"/>
    </source>
</evidence>
<evidence type="ECO:0000259" key="7">
    <source>
        <dbReference type="Pfam" id="PF02687"/>
    </source>
</evidence>
<feature type="domain" description="ABC3 transporter permease C-terminal" evidence="7">
    <location>
        <begin position="729"/>
        <end position="840"/>
    </location>
</feature>
<organism evidence="8 9">
    <name type="scientific">Neomesorhizobium albiziae</name>
    <dbReference type="NCBI Taxonomy" id="335020"/>
    <lineage>
        <taxon>Bacteria</taxon>
        <taxon>Pseudomonadati</taxon>
        <taxon>Pseudomonadota</taxon>
        <taxon>Alphaproteobacteria</taxon>
        <taxon>Hyphomicrobiales</taxon>
        <taxon>Phyllobacteriaceae</taxon>
        <taxon>Neomesorhizobium</taxon>
    </lineage>
</organism>
<feature type="transmembrane region" description="Helical" evidence="6">
    <location>
        <begin position="267"/>
        <end position="291"/>
    </location>
</feature>
<accession>A0A1I3Y4I3</accession>
<keyword evidence="5 6" id="KW-0472">Membrane</keyword>
<feature type="transmembrane region" description="Helical" evidence="6">
    <location>
        <begin position="402"/>
        <end position="426"/>
    </location>
</feature>
<dbReference type="EMBL" id="FOSL01000004">
    <property type="protein sequence ID" value="SFK26156.1"/>
    <property type="molecule type" value="Genomic_DNA"/>
</dbReference>
<dbReference type="PANTHER" id="PTHR30287">
    <property type="entry name" value="MEMBRANE COMPONENT OF PREDICTED ABC SUPERFAMILY METABOLITE UPTAKE TRANSPORTER"/>
    <property type="match status" value="1"/>
</dbReference>